<gene>
    <name evidence="2" type="ORF">PLEPLA_LOCUS39825</name>
</gene>
<evidence type="ECO:0000313" key="3">
    <source>
        <dbReference type="Proteomes" id="UP001153269"/>
    </source>
</evidence>
<accession>A0A9N7Z6G9</accession>
<dbReference type="Proteomes" id="UP001153269">
    <property type="component" value="Unassembled WGS sequence"/>
</dbReference>
<name>A0A9N7Z6G9_PLEPL</name>
<evidence type="ECO:0000256" key="1">
    <source>
        <dbReference type="SAM" id="MobiDB-lite"/>
    </source>
</evidence>
<feature type="compositionally biased region" description="Acidic residues" evidence="1">
    <location>
        <begin position="106"/>
        <end position="117"/>
    </location>
</feature>
<organism evidence="2 3">
    <name type="scientific">Pleuronectes platessa</name>
    <name type="common">European plaice</name>
    <dbReference type="NCBI Taxonomy" id="8262"/>
    <lineage>
        <taxon>Eukaryota</taxon>
        <taxon>Metazoa</taxon>
        <taxon>Chordata</taxon>
        <taxon>Craniata</taxon>
        <taxon>Vertebrata</taxon>
        <taxon>Euteleostomi</taxon>
        <taxon>Actinopterygii</taxon>
        <taxon>Neopterygii</taxon>
        <taxon>Teleostei</taxon>
        <taxon>Neoteleostei</taxon>
        <taxon>Acanthomorphata</taxon>
        <taxon>Carangaria</taxon>
        <taxon>Pleuronectiformes</taxon>
        <taxon>Pleuronectoidei</taxon>
        <taxon>Pleuronectidae</taxon>
        <taxon>Pleuronectes</taxon>
    </lineage>
</organism>
<sequence length="117" mass="12427">MASQNEQRGQQAKGPQSSLAAGLKASSTIKLLKELKIHRRVLHQTIKERHGRTLQPMVLDQEERSQLGPKMLGTHTQIGSACGGRGEVEEGAPLESSVLDAGSEMGGDEEGVAADAK</sequence>
<comment type="caution">
    <text evidence="2">The sequence shown here is derived from an EMBL/GenBank/DDBJ whole genome shotgun (WGS) entry which is preliminary data.</text>
</comment>
<proteinExistence type="predicted"/>
<evidence type="ECO:0000313" key="2">
    <source>
        <dbReference type="EMBL" id="CAB1452086.1"/>
    </source>
</evidence>
<feature type="region of interest" description="Disordered" evidence="1">
    <location>
        <begin position="72"/>
        <end position="117"/>
    </location>
</feature>
<dbReference type="EMBL" id="CADEAL010004114">
    <property type="protein sequence ID" value="CAB1452086.1"/>
    <property type="molecule type" value="Genomic_DNA"/>
</dbReference>
<keyword evidence="3" id="KW-1185">Reference proteome</keyword>
<feature type="region of interest" description="Disordered" evidence="1">
    <location>
        <begin position="1"/>
        <end position="22"/>
    </location>
</feature>
<reference evidence="2" key="1">
    <citation type="submission" date="2020-03" db="EMBL/GenBank/DDBJ databases">
        <authorList>
            <person name="Weist P."/>
        </authorList>
    </citation>
    <scope>NUCLEOTIDE SEQUENCE</scope>
</reference>
<dbReference type="AlphaFoldDB" id="A0A9N7Z6G9"/>
<protein>
    <submittedName>
        <fullName evidence="2">Uncharacterized protein</fullName>
    </submittedName>
</protein>